<proteinExistence type="predicted"/>
<name>A0A8B6MCK2_METTU</name>
<gene>
    <name evidence="1" type="ORF">MPC4_50064</name>
</gene>
<comment type="caution">
    <text evidence="1">The sequence shown here is derived from an EMBL/GenBank/DDBJ whole genome shotgun (WGS) entry which is preliminary data.</text>
</comment>
<protein>
    <submittedName>
        <fullName evidence="1">Uncharacterized protein</fullName>
    </submittedName>
</protein>
<evidence type="ECO:0000313" key="2">
    <source>
        <dbReference type="Proteomes" id="UP000485880"/>
    </source>
</evidence>
<reference evidence="1 2" key="1">
    <citation type="submission" date="2019-05" db="EMBL/GenBank/DDBJ databases">
        <authorList>
            <person name="Farhan Ul Haque M."/>
        </authorList>
    </citation>
    <scope>NUCLEOTIDE SEQUENCE [LARGE SCALE GENOMIC DNA]</scope>
    <source>
        <strain evidence="1">2</strain>
    </source>
</reference>
<accession>A0A8B6MCK2</accession>
<evidence type="ECO:0000313" key="1">
    <source>
        <dbReference type="EMBL" id="VTZ51756.1"/>
    </source>
</evidence>
<dbReference type="AlphaFoldDB" id="A0A8B6MCK2"/>
<keyword evidence="2" id="KW-1185">Reference proteome</keyword>
<dbReference type="Proteomes" id="UP000485880">
    <property type="component" value="Unassembled WGS sequence"/>
</dbReference>
<organism evidence="1 2">
    <name type="scientific">Methylocella tundrae</name>
    <dbReference type="NCBI Taxonomy" id="227605"/>
    <lineage>
        <taxon>Bacteria</taxon>
        <taxon>Pseudomonadati</taxon>
        <taxon>Pseudomonadota</taxon>
        <taxon>Alphaproteobacteria</taxon>
        <taxon>Hyphomicrobiales</taxon>
        <taxon>Beijerinckiaceae</taxon>
        <taxon>Methylocella</taxon>
    </lineage>
</organism>
<dbReference type="EMBL" id="CABFMQ020000109">
    <property type="protein sequence ID" value="VTZ51756.1"/>
    <property type="molecule type" value="Genomic_DNA"/>
</dbReference>
<sequence>MAKLVDARDLKSLDLGHTGSIPVVRTISKKMVLFQKLNMSSRLVL</sequence>